<evidence type="ECO:0000313" key="2">
    <source>
        <dbReference type="Proteomes" id="UP000663824"/>
    </source>
</evidence>
<dbReference type="InterPro" id="IPR032675">
    <property type="entry name" value="LRR_dom_sf"/>
</dbReference>
<dbReference type="AlphaFoldDB" id="A0A816QL18"/>
<protein>
    <submittedName>
        <fullName evidence="1">Uncharacterized protein</fullName>
    </submittedName>
</protein>
<organism evidence="1 2">
    <name type="scientific">Rotaria magnacalcarata</name>
    <dbReference type="NCBI Taxonomy" id="392030"/>
    <lineage>
        <taxon>Eukaryota</taxon>
        <taxon>Metazoa</taxon>
        <taxon>Spiralia</taxon>
        <taxon>Gnathifera</taxon>
        <taxon>Rotifera</taxon>
        <taxon>Eurotatoria</taxon>
        <taxon>Bdelloidea</taxon>
        <taxon>Philodinida</taxon>
        <taxon>Philodinidae</taxon>
        <taxon>Rotaria</taxon>
    </lineage>
</organism>
<comment type="caution">
    <text evidence="1">The sequence shown here is derived from an EMBL/GenBank/DDBJ whole genome shotgun (WGS) entry which is preliminary data.</text>
</comment>
<evidence type="ECO:0000313" key="1">
    <source>
        <dbReference type="EMBL" id="CAF2061268.1"/>
    </source>
</evidence>
<dbReference type="Gene3D" id="3.80.10.10">
    <property type="entry name" value="Ribonuclease Inhibitor"/>
    <property type="match status" value="1"/>
</dbReference>
<dbReference type="SUPFAM" id="SSF52058">
    <property type="entry name" value="L domain-like"/>
    <property type="match status" value="1"/>
</dbReference>
<dbReference type="SUPFAM" id="SSF56399">
    <property type="entry name" value="ADP-ribosylation"/>
    <property type="match status" value="1"/>
</dbReference>
<reference evidence="1" key="1">
    <citation type="submission" date="2021-02" db="EMBL/GenBank/DDBJ databases">
        <authorList>
            <person name="Nowell W R."/>
        </authorList>
    </citation>
    <scope>NUCLEOTIDE SEQUENCE</scope>
</reference>
<name>A0A816QL18_9BILA</name>
<gene>
    <name evidence="1" type="ORF">MBJ925_LOCUS14966</name>
</gene>
<dbReference type="Proteomes" id="UP000663824">
    <property type="component" value="Unassembled WGS sequence"/>
</dbReference>
<sequence length="610" mass="71960">MAALANLQENNLETIYVIWLDASVNDLEENIKAQQSIRSIINHLIVFQTAIDCEQYINQTSRDDRILLIVSGRLGQEIVPRIHQCRQIFSIYVYCMNKARNDEWAKHFQKIKGVVIDLNSLLKQIQLDQSKRIENKVDEPLAINISNLNNFIDKSTKELNGEFLHSQLLIDCLLRMKPNLTDKNELINLCQKFYENNPKELSLVREFEQNYSSNQAVWWYTRDSFVYRLLNKALRVQNIDLLFLFRFFIRDIEVQLKQYQCSSLVRVYRGQLMSTDELDQLKIKIEDLSTELWLEIFAYLKIRQQFNAFFGLNKRLNQTLLSYRTHISWRNNDEDAQHLLAHVLPYMTHPKNVTGLRLENTKRIDFNYYGNLFDFPRLKALFLHRLNITEDLHSIIQRNSTYLRYLYISQTISCNKLLMHKFLETILSLQNLQTCSLRLRLCMTPLRIKISSKSSIKNLRLMGTSEICTTDRLIKLLEYLPQLQSLHIIANQFSFISTKSTENEICTVALSNFILNINELTVPFIQLADFIISVMPFIQELKVVCRTAMQNLNYLNIHDWIKFVKSSPNLKNVTFDVHRGNEIDEQKWNNRCQMLIKNMNLNHVTLRIGK</sequence>
<accession>A0A816QL18</accession>
<dbReference type="EMBL" id="CAJNRE010006993">
    <property type="protein sequence ID" value="CAF2061268.1"/>
    <property type="molecule type" value="Genomic_DNA"/>
</dbReference>
<proteinExistence type="predicted"/>